<feature type="transmembrane region" description="Helical" evidence="1">
    <location>
        <begin position="333"/>
        <end position="351"/>
    </location>
</feature>
<feature type="transmembrane region" description="Helical" evidence="1">
    <location>
        <begin position="480"/>
        <end position="497"/>
    </location>
</feature>
<evidence type="ECO:0000313" key="3">
    <source>
        <dbReference type="Proteomes" id="UP000326852"/>
    </source>
</evidence>
<organism evidence="2 3">
    <name type="scientific">Arthrobacter yangruifuii</name>
    <dbReference type="NCBI Taxonomy" id="2606616"/>
    <lineage>
        <taxon>Bacteria</taxon>
        <taxon>Bacillati</taxon>
        <taxon>Actinomycetota</taxon>
        <taxon>Actinomycetes</taxon>
        <taxon>Micrococcales</taxon>
        <taxon>Micrococcaceae</taxon>
        <taxon>Arthrobacter</taxon>
    </lineage>
</organism>
<feature type="transmembrane region" description="Helical" evidence="1">
    <location>
        <begin position="88"/>
        <end position="106"/>
    </location>
</feature>
<keyword evidence="1" id="KW-1133">Transmembrane helix</keyword>
<protein>
    <submittedName>
        <fullName evidence="2">Uncharacterized protein</fullName>
    </submittedName>
</protein>
<feature type="transmembrane region" description="Helical" evidence="1">
    <location>
        <begin position="209"/>
        <end position="229"/>
    </location>
</feature>
<reference evidence="2 3" key="1">
    <citation type="submission" date="2019-08" db="EMBL/GenBank/DDBJ databases">
        <title>Arthrobacter sp. nov., isolated from plateau pika and Tibetan wild ass.</title>
        <authorList>
            <person name="Ge Y."/>
        </authorList>
    </citation>
    <scope>NUCLEOTIDE SEQUENCE [LARGE SCALE GENOMIC DNA]</scope>
    <source>
        <strain evidence="2 3">785</strain>
    </source>
</reference>
<name>A0A5N6MRU0_9MICC</name>
<dbReference type="EMBL" id="VTFX01000001">
    <property type="protein sequence ID" value="KAD4059905.1"/>
    <property type="molecule type" value="Genomic_DNA"/>
</dbReference>
<keyword evidence="1" id="KW-0812">Transmembrane</keyword>
<gene>
    <name evidence="2" type="ORF">GD627_02130</name>
</gene>
<accession>A0A5N6MRU0</accession>
<feature type="transmembrane region" description="Helical" evidence="1">
    <location>
        <begin position="34"/>
        <end position="59"/>
    </location>
</feature>
<feature type="transmembrane region" description="Helical" evidence="1">
    <location>
        <begin position="357"/>
        <end position="378"/>
    </location>
</feature>
<feature type="transmembrane region" description="Helical" evidence="1">
    <location>
        <begin position="137"/>
        <end position="157"/>
    </location>
</feature>
<dbReference type="Pfam" id="PF19814">
    <property type="entry name" value="DUF6297"/>
    <property type="match status" value="1"/>
</dbReference>
<keyword evidence="1" id="KW-0472">Membrane</keyword>
<evidence type="ECO:0000313" key="2">
    <source>
        <dbReference type="EMBL" id="KAD4059905.1"/>
    </source>
</evidence>
<proteinExistence type="predicted"/>
<feature type="transmembrane region" description="Helical" evidence="1">
    <location>
        <begin position="169"/>
        <end position="188"/>
    </location>
</feature>
<feature type="transmembrane region" description="Helical" evidence="1">
    <location>
        <begin position="235"/>
        <end position="255"/>
    </location>
</feature>
<dbReference type="InterPro" id="IPR046264">
    <property type="entry name" value="DUF6297"/>
</dbReference>
<evidence type="ECO:0000256" key="1">
    <source>
        <dbReference type="SAM" id="Phobius"/>
    </source>
</evidence>
<dbReference type="AlphaFoldDB" id="A0A5N6MRU0"/>
<sequence length="525" mass="53297">MASTTAAPARFNPARYTHAASRSHRRGSTRIRDVLLDAYATLLGVATVLALAGGLVLALRDQVALALGTGAGARWSVVSAEWAGLPDGAAVTVLLFAALAAVLTGARKLGPVAVPSAEGYWWLSLPVDRRPFLAGRLLRRMALVWAAGAVLYLPVGVITDLQATFPGQLAGAAVFGLAAVCALLLAGLRQSAGAGGAYGAYGAFGSSGAARALGTAGALLLLALLSFLPRQAAAGAVWPAAVVLAAVVGLALWVYTRMEAIPGRELIRGGGVSGHAGAALYLMDTNELGRAFAGTPRTGTTSRARRWYARGTRTPFSALLRADATAFLRTPGLWGRPVLLLLLCVAVLVAAGSQPALMQLAVILLTICAAVPALGALARQTAITPGLDALLPLSPSLVRLSRTALPAAALVLWTALFCTVLVLLGAGSPALIGLGALAGPGFGAAAVRGAYRPLPDWTAPPAETVFGPVPTAQTGSLARGLDTILLAAVPLLLGLFLGYVPGALLLAQAAFSAGCVLMVMYSNPK</sequence>
<feature type="transmembrane region" description="Helical" evidence="1">
    <location>
        <begin position="404"/>
        <end position="424"/>
    </location>
</feature>
<dbReference type="RefSeq" id="WP_152271162.1">
    <property type="nucleotide sequence ID" value="NZ_VTFX01000001.1"/>
</dbReference>
<dbReference type="Proteomes" id="UP000326852">
    <property type="component" value="Unassembled WGS sequence"/>
</dbReference>
<keyword evidence="3" id="KW-1185">Reference proteome</keyword>
<comment type="caution">
    <text evidence="2">The sequence shown here is derived from an EMBL/GenBank/DDBJ whole genome shotgun (WGS) entry which is preliminary data.</text>
</comment>